<sequence length="1092" mass="122808">MIPTSHQHTAERHRKGTFRPSIPIHSPSMSSVQSPITISAYPQYAYNGEPLQYSHSPSPQTHYQASSYLHPHPYSYPHPHVHTQSPSHSLPQRLPRKSSDQTQDQTASMFPNSHSAQSNRATTFPPKHHPATGSPQRVYHATRSSNSYADDHSPPPDAYDNQLGPQSHHIPNRKKRSRDLSGTKSAIPDHPQNITSSSTTTTTTHSLSNTSPPLISLTPTKGTFWKSEQSSTTVNEIPAFIDQSAGSIPSVLTREKKPKACSGCRKAKLKCIVEQGNSDCIRCQARKERCLFFPRSNDEESQLKLHHDLYEATRHLNQLSKAVHHILHHLVEKNIIPPFVSDDHPGGLEKYDHPKQVSSLDEGQNFMVTREHTPSKKKRRKAIKREDADDDELDQSYEEPSKAHRLKGNRGKSSSTSIVDLNLPSSSDLDIEVLQRSNSISERPRILTRPPSTIVSSPVVSSPNLPPDIPPNRPSSKTPPLRKSPIAGWQNVQPSIGQVLSSNEEGWNIGQPPSIYEVNTRTNAPRNRFSCPPDLNSGIKHDRIVSSPRFTLVPSVPNMYIEKHVSYSQTSTAAIQSKQSVSHMTEDLTPMVTPEQKKDDPKVVIGSQDPRKDIVKKDLIPRSDALSLVKYFHHNISTFIYGHPLQFYQFPYIAGPQYITPLLLAVLCLISSERTLRYHHHHSLLAEEVSSLLKTSPAESWQTFIGHYTPDFGDPDGDDPLEPEFGLGPEEIVAACILATYMTEREQAALIARSAFRWARGWIKLLQTSPGPRNTIAALAGIIPPERPAGSDDMARIWLLCYIVDSTERLQISLDAPPHRDAESFCRVLIPSNGSDHISTEREHTRQDFLLTFHARLMIILNQWRDQLKSLVSASQPPTELVRGLKQLARNVNQNLILWKTKLDSTSSPTQIQHEDGEEQWKKHVLITYYFVRMSVNSTLSKYLPPPPSLSDPSNNNEDHRSISGSHARSSRNGVYETIYDDHKLRETSKNIVIKSAMSFMTICKSWEKPESLINLSPTYLYFVTLMGSELVESIKEDIDRGKESSLRVDDVILLLKSVGEMLLLGELDQQHVSRTTAKTLFSYCERLQKLR</sequence>
<feature type="compositionally biased region" description="Polar residues" evidence="2">
    <location>
        <begin position="53"/>
        <end position="65"/>
    </location>
</feature>
<dbReference type="SUPFAM" id="SSF57701">
    <property type="entry name" value="Zn2/Cys6 DNA-binding domain"/>
    <property type="match status" value="1"/>
</dbReference>
<feature type="region of interest" description="Disordered" evidence="2">
    <location>
        <begin position="370"/>
        <end position="422"/>
    </location>
</feature>
<evidence type="ECO:0000256" key="1">
    <source>
        <dbReference type="ARBA" id="ARBA00023242"/>
    </source>
</evidence>
<evidence type="ECO:0000313" key="4">
    <source>
        <dbReference type="EMBL" id="WRT64331.1"/>
    </source>
</evidence>
<dbReference type="RefSeq" id="XP_062789071.1">
    <property type="nucleotide sequence ID" value="XM_062933020.1"/>
</dbReference>
<dbReference type="PROSITE" id="PS00463">
    <property type="entry name" value="ZN2_CY6_FUNGAL_1"/>
    <property type="match status" value="1"/>
</dbReference>
<feature type="compositionally biased region" description="Polar residues" evidence="2">
    <location>
        <begin position="100"/>
        <end position="122"/>
    </location>
</feature>
<feature type="compositionally biased region" description="Low complexity" evidence="2">
    <location>
        <begin position="195"/>
        <end position="211"/>
    </location>
</feature>
<accession>A0ABZ1CRG0</accession>
<feature type="region of interest" description="Disordered" evidence="2">
    <location>
        <begin position="51"/>
        <end position="217"/>
    </location>
</feature>
<feature type="compositionally biased region" description="Low complexity" evidence="2">
    <location>
        <begin position="66"/>
        <end position="78"/>
    </location>
</feature>
<organism evidence="4 5">
    <name type="scientific">Kwoniella shivajii</name>
    <dbReference type="NCBI Taxonomy" id="564305"/>
    <lineage>
        <taxon>Eukaryota</taxon>
        <taxon>Fungi</taxon>
        <taxon>Dikarya</taxon>
        <taxon>Basidiomycota</taxon>
        <taxon>Agaricomycotina</taxon>
        <taxon>Tremellomycetes</taxon>
        <taxon>Tremellales</taxon>
        <taxon>Cryptococcaceae</taxon>
        <taxon>Kwoniella</taxon>
    </lineage>
</organism>
<protein>
    <recommendedName>
        <fullName evidence="3">Zn(2)-C6 fungal-type domain-containing protein</fullName>
    </recommendedName>
</protein>
<evidence type="ECO:0000259" key="3">
    <source>
        <dbReference type="PROSITE" id="PS00463"/>
    </source>
</evidence>
<dbReference type="InterPro" id="IPR001138">
    <property type="entry name" value="Zn2Cys6_DnaBD"/>
</dbReference>
<dbReference type="EMBL" id="CP141881">
    <property type="protein sequence ID" value="WRT64331.1"/>
    <property type="molecule type" value="Genomic_DNA"/>
</dbReference>
<reference evidence="4 5" key="1">
    <citation type="submission" date="2024-01" db="EMBL/GenBank/DDBJ databases">
        <title>Comparative genomics of Cryptococcus and Kwoniella reveals pathogenesis evolution and contrasting modes of karyotype evolution via chromosome fusion or intercentromeric recombination.</title>
        <authorList>
            <person name="Coelho M.A."/>
            <person name="David-Palma M."/>
            <person name="Shea T."/>
            <person name="Bowers K."/>
            <person name="McGinley-Smith S."/>
            <person name="Mohammad A.W."/>
            <person name="Gnirke A."/>
            <person name="Yurkov A.M."/>
            <person name="Nowrousian M."/>
            <person name="Sun S."/>
            <person name="Cuomo C.A."/>
            <person name="Heitman J."/>
        </authorList>
    </citation>
    <scope>NUCLEOTIDE SEQUENCE [LARGE SCALE GENOMIC DNA]</scope>
    <source>
        <strain evidence="4">CBS 11374</strain>
    </source>
</reference>
<feature type="compositionally biased region" description="Acidic residues" evidence="2">
    <location>
        <begin position="388"/>
        <end position="397"/>
    </location>
</feature>
<proteinExistence type="predicted"/>
<dbReference type="InterPro" id="IPR036864">
    <property type="entry name" value="Zn2-C6_fun-type_DNA-bd_sf"/>
</dbReference>
<name>A0ABZ1CRG0_9TREE</name>
<evidence type="ECO:0000256" key="2">
    <source>
        <dbReference type="SAM" id="MobiDB-lite"/>
    </source>
</evidence>
<keyword evidence="1" id="KW-0539">Nucleus</keyword>
<dbReference type="Proteomes" id="UP001329825">
    <property type="component" value="Chromosome 1"/>
</dbReference>
<feature type="compositionally biased region" description="Low complexity" evidence="2">
    <location>
        <begin position="20"/>
        <end position="31"/>
    </location>
</feature>
<gene>
    <name evidence="4" type="ORF">IL334_001263</name>
</gene>
<feature type="region of interest" description="Disordered" evidence="2">
    <location>
        <begin position="1"/>
        <end position="32"/>
    </location>
</feature>
<feature type="compositionally biased region" description="Pro residues" evidence="2">
    <location>
        <begin position="464"/>
        <end position="473"/>
    </location>
</feature>
<feature type="compositionally biased region" description="Polar residues" evidence="2">
    <location>
        <begin position="411"/>
        <end position="422"/>
    </location>
</feature>
<dbReference type="PANTHER" id="PTHR31668">
    <property type="entry name" value="GLUCOSE TRANSPORT TRANSCRIPTION REGULATOR RGT1-RELATED-RELATED"/>
    <property type="match status" value="1"/>
</dbReference>
<feature type="compositionally biased region" description="Low complexity" evidence="2">
    <location>
        <begin position="450"/>
        <end position="463"/>
    </location>
</feature>
<dbReference type="Gene3D" id="4.10.240.10">
    <property type="entry name" value="Zn(2)-C6 fungal-type DNA-binding domain"/>
    <property type="match status" value="1"/>
</dbReference>
<feature type="domain" description="Zn(2)-C6 fungal-type" evidence="3">
    <location>
        <begin position="260"/>
        <end position="290"/>
    </location>
</feature>
<feature type="region of interest" description="Disordered" evidence="2">
    <location>
        <begin position="944"/>
        <end position="970"/>
    </location>
</feature>
<dbReference type="GeneID" id="87953394"/>
<dbReference type="InterPro" id="IPR050797">
    <property type="entry name" value="Carb_Metab_Trans_Reg"/>
</dbReference>
<keyword evidence="5" id="KW-1185">Reference proteome</keyword>
<dbReference type="SMART" id="SM00066">
    <property type="entry name" value="GAL4"/>
    <property type="match status" value="1"/>
</dbReference>
<dbReference type="CDD" id="cd00067">
    <property type="entry name" value="GAL4"/>
    <property type="match status" value="1"/>
</dbReference>
<evidence type="ECO:0000313" key="5">
    <source>
        <dbReference type="Proteomes" id="UP001329825"/>
    </source>
</evidence>
<feature type="region of interest" description="Disordered" evidence="2">
    <location>
        <begin position="442"/>
        <end position="487"/>
    </location>
</feature>
<dbReference type="PANTHER" id="PTHR31668:SF4">
    <property type="entry name" value="TRANSCRIPTIONAL ACTIVATOR PROTEIN DAL81"/>
    <property type="match status" value="1"/>
</dbReference>